<keyword evidence="2 11" id="KW-0820">tRNA-binding</keyword>
<dbReference type="FunFam" id="3.30.54.20:FF:000001">
    <property type="entry name" value="Alanine--tRNA ligase"/>
    <property type="match status" value="1"/>
</dbReference>
<keyword evidence="6 11" id="KW-0862">Zinc</keyword>
<keyword evidence="5 11" id="KW-0547">Nucleotide-binding</keyword>
<dbReference type="PANTHER" id="PTHR11777">
    <property type="entry name" value="ALANYL-TRNA SYNTHETASE"/>
    <property type="match status" value="1"/>
</dbReference>
<keyword evidence="11" id="KW-0963">Cytoplasm</keyword>
<evidence type="ECO:0000256" key="7">
    <source>
        <dbReference type="ARBA" id="ARBA00022840"/>
    </source>
</evidence>
<dbReference type="GO" id="GO:0005737">
    <property type="term" value="C:cytoplasm"/>
    <property type="evidence" value="ECO:0007669"/>
    <property type="project" value="UniProtKB-SubCell"/>
</dbReference>
<dbReference type="GO" id="GO:0006419">
    <property type="term" value="P:alanyl-tRNA aminoacylation"/>
    <property type="evidence" value="ECO:0007669"/>
    <property type="project" value="UniProtKB-UniRule"/>
</dbReference>
<evidence type="ECO:0000259" key="13">
    <source>
        <dbReference type="PROSITE" id="PS50860"/>
    </source>
</evidence>
<dbReference type="GO" id="GO:0008270">
    <property type="term" value="F:zinc ion binding"/>
    <property type="evidence" value="ECO:0007669"/>
    <property type="project" value="UniProtKB-UniRule"/>
</dbReference>
<keyword evidence="4 11" id="KW-0479">Metal-binding</keyword>
<dbReference type="FunFam" id="3.10.310.40:FF:000001">
    <property type="entry name" value="Alanine--tRNA ligase"/>
    <property type="match status" value="1"/>
</dbReference>
<evidence type="ECO:0000256" key="3">
    <source>
        <dbReference type="ARBA" id="ARBA00022598"/>
    </source>
</evidence>
<evidence type="ECO:0000256" key="8">
    <source>
        <dbReference type="ARBA" id="ARBA00022884"/>
    </source>
</evidence>
<keyword evidence="9 11" id="KW-0648">Protein biosynthesis</keyword>
<evidence type="ECO:0000256" key="9">
    <source>
        <dbReference type="ARBA" id="ARBA00022917"/>
    </source>
</evidence>
<dbReference type="SUPFAM" id="SSF101353">
    <property type="entry name" value="Putative anticodon-binding domain of alanyl-tRNA synthetase (AlaRS)"/>
    <property type="match status" value="1"/>
</dbReference>
<dbReference type="InterPro" id="IPR050058">
    <property type="entry name" value="Ala-tRNA_ligase"/>
</dbReference>
<dbReference type="GO" id="GO:0002161">
    <property type="term" value="F:aminoacyl-tRNA deacylase activity"/>
    <property type="evidence" value="ECO:0007669"/>
    <property type="project" value="TreeGrafter"/>
</dbReference>
<dbReference type="RefSeq" id="WP_263037623.1">
    <property type="nucleotide sequence ID" value="NZ_JAOTPL010000006.1"/>
</dbReference>
<comment type="function">
    <text evidence="11">Catalyzes the attachment of alanine to tRNA(Ala) in a two-step reaction: alanine is first activated by ATP to form Ala-AMP and then transferred to the acceptor end of tRNA(Ala). Also edits incorrectly charged Ser-tRNA(Ala) and Gly-tRNA(Ala) via its editing domain.</text>
</comment>
<keyword evidence="15" id="KW-1185">Reference proteome</keyword>
<evidence type="ECO:0000256" key="5">
    <source>
        <dbReference type="ARBA" id="ARBA00022741"/>
    </source>
</evidence>
<dbReference type="FunFam" id="3.30.930.10:FF:000011">
    <property type="entry name" value="Alanine--tRNA ligase, cytoplasmic"/>
    <property type="match status" value="1"/>
</dbReference>
<comment type="cofactor">
    <cofactor evidence="11">
        <name>Zn(2+)</name>
        <dbReference type="ChEBI" id="CHEBI:29105"/>
    </cofactor>
    <text evidence="11">Binds 1 zinc ion per subunit.</text>
</comment>
<feature type="binding site" evidence="11">
    <location>
        <position position="569"/>
    </location>
    <ligand>
        <name>Zn(2+)</name>
        <dbReference type="ChEBI" id="CHEBI:29105"/>
    </ligand>
</feature>
<dbReference type="InterPro" id="IPR009000">
    <property type="entry name" value="Transl_B-barrel_sf"/>
</dbReference>
<feature type="domain" description="Alanyl-transfer RNA synthetases family profile" evidence="13">
    <location>
        <begin position="1"/>
        <end position="715"/>
    </location>
</feature>
<protein>
    <recommendedName>
        <fullName evidence="11">Alanine--tRNA ligase</fullName>
        <ecNumber evidence="11">6.1.1.7</ecNumber>
    </recommendedName>
    <alternativeName>
        <fullName evidence="11">Alanyl-tRNA synthetase</fullName>
        <shortName evidence="11">AlaRS</shortName>
    </alternativeName>
</protein>
<dbReference type="Gene3D" id="2.40.30.130">
    <property type="match status" value="1"/>
</dbReference>
<dbReference type="EMBL" id="JAOTPL010000006">
    <property type="protein sequence ID" value="MCU7694138.1"/>
    <property type="molecule type" value="Genomic_DNA"/>
</dbReference>
<keyword evidence="3 11" id="KW-0436">Ligase</keyword>
<dbReference type="Gene3D" id="3.10.310.40">
    <property type="match status" value="1"/>
</dbReference>
<keyword evidence="10 11" id="KW-0030">Aminoacyl-tRNA synthetase</keyword>
<evidence type="ECO:0000256" key="1">
    <source>
        <dbReference type="ARBA" id="ARBA00008226"/>
    </source>
</evidence>
<name>A0AAE3LK17_9BACT</name>
<evidence type="ECO:0000256" key="12">
    <source>
        <dbReference type="SAM" id="Coils"/>
    </source>
</evidence>
<comment type="similarity">
    <text evidence="1 11">Belongs to the class-II aminoacyl-tRNA synthetase family.</text>
</comment>
<dbReference type="Pfam" id="PF01411">
    <property type="entry name" value="tRNA-synt_2c"/>
    <property type="match status" value="1"/>
</dbReference>
<dbReference type="InterPro" id="IPR002318">
    <property type="entry name" value="Ala-tRNA-lgiase_IIc"/>
</dbReference>
<dbReference type="FunFam" id="3.30.980.10:FF:000004">
    <property type="entry name" value="Alanine--tRNA ligase, cytoplasmic"/>
    <property type="match status" value="1"/>
</dbReference>
<dbReference type="GO" id="GO:0000049">
    <property type="term" value="F:tRNA binding"/>
    <property type="evidence" value="ECO:0007669"/>
    <property type="project" value="UniProtKB-KW"/>
</dbReference>
<dbReference type="EC" id="6.1.1.7" evidence="11"/>
<evidence type="ECO:0000313" key="15">
    <source>
        <dbReference type="Proteomes" id="UP001209317"/>
    </source>
</evidence>
<dbReference type="SUPFAM" id="SSF55186">
    <property type="entry name" value="ThrRS/AlaRS common domain"/>
    <property type="match status" value="1"/>
</dbReference>
<feature type="binding site" evidence="11">
    <location>
        <position position="672"/>
    </location>
    <ligand>
        <name>Zn(2+)</name>
        <dbReference type="ChEBI" id="CHEBI:29105"/>
    </ligand>
</feature>
<reference evidence="14" key="1">
    <citation type="submission" date="2022-10" db="EMBL/GenBank/DDBJ databases">
        <authorList>
            <person name="Kim H.S."/>
            <person name="Kim J.-S."/>
            <person name="Suh M.K."/>
            <person name="Eom M.K."/>
            <person name="Lee J.-S."/>
        </authorList>
    </citation>
    <scope>NUCLEOTIDE SEQUENCE</scope>
    <source>
        <strain evidence="14">LIP-5</strain>
    </source>
</reference>
<feature type="binding site" evidence="11">
    <location>
        <position position="573"/>
    </location>
    <ligand>
        <name>Zn(2+)</name>
        <dbReference type="ChEBI" id="CHEBI:29105"/>
    </ligand>
</feature>
<dbReference type="PRINTS" id="PR00980">
    <property type="entry name" value="TRNASYNTHALA"/>
</dbReference>
<dbReference type="AlphaFoldDB" id="A0AAE3LK17"/>
<dbReference type="Proteomes" id="UP001209317">
    <property type="component" value="Unassembled WGS sequence"/>
</dbReference>
<dbReference type="InterPro" id="IPR018164">
    <property type="entry name" value="Ala-tRNA-synth_IIc_N"/>
</dbReference>
<evidence type="ECO:0000256" key="2">
    <source>
        <dbReference type="ARBA" id="ARBA00022555"/>
    </source>
</evidence>
<dbReference type="NCBIfam" id="TIGR00344">
    <property type="entry name" value="alaS"/>
    <property type="match status" value="1"/>
</dbReference>
<dbReference type="Gene3D" id="3.30.980.10">
    <property type="entry name" value="Threonyl-trna Synthetase, Chain A, domain 2"/>
    <property type="match status" value="1"/>
</dbReference>
<comment type="subcellular location">
    <subcellularLocation>
        <location evidence="11">Cytoplasm</location>
    </subcellularLocation>
</comment>
<proteinExistence type="inferred from homology"/>
<dbReference type="InterPro" id="IPR045864">
    <property type="entry name" value="aa-tRNA-synth_II/BPL/LPL"/>
</dbReference>
<accession>A0AAE3LK17</accession>
<evidence type="ECO:0000313" key="14">
    <source>
        <dbReference type="EMBL" id="MCU7694138.1"/>
    </source>
</evidence>
<feature type="coiled-coil region" evidence="12">
    <location>
        <begin position="736"/>
        <end position="763"/>
    </location>
</feature>
<keyword evidence="7 11" id="KW-0067">ATP-binding</keyword>
<evidence type="ECO:0000256" key="11">
    <source>
        <dbReference type="HAMAP-Rule" id="MF_00036"/>
    </source>
</evidence>
<comment type="catalytic activity">
    <reaction evidence="11">
        <text>tRNA(Ala) + L-alanine + ATP = L-alanyl-tRNA(Ala) + AMP + diphosphate</text>
        <dbReference type="Rhea" id="RHEA:12540"/>
        <dbReference type="Rhea" id="RHEA-COMP:9657"/>
        <dbReference type="Rhea" id="RHEA-COMP:9923"/>
        <dbReference type="ChEBI" id="CHEBI:30616"/>
        <dbReference type="ChEBI" id="CHEBI:33019"/>
        <dbReference type="ChEBI" id="CHEBI:57972"/>
        <dbReference type="ChEBI" id="CHEBI:78442"/>
        <dbReference type="ChEBI" id="CHEBI:78497"/>
        <dbReference type="ChEBI" id="CHEBI:456215"/>
        <dbReference type="EC" id="6.1.1.7"/>
    </reaction>
</comment>
<dbReference type="InterPro" id="IPR023033">
    <property type="entry name" value="Ala_tRNA_ligase_euk/bac"/>
</dbReference>
<evidence type="ECO:0000256" key="6">
    <source>
        <dbReference type="ARBA" id="ARBA00022833"/>
    </source>
</evidence>
<dbReference type="SUPFAM" id="SSF55681">
    <property type="entry name" value="Class II aaRS and biotin synthetases"/>
    <property type="match status" value="1"/>
</dbReference>
<evidence type="ECO:0000256" key="4">
    <source>
        <dbReference type="ARBA" id="ARBA00022723"/>
    </source>
</evidence>
<keyword evidence="8 11" id="KW-0694">RNA-binding</keyword>
<keyword evidence="12" id="KW-0175">Coiled coil</keyword>
<dbReference type="SMART" id="SM00863">
    <property type="entry name" value="tRNA_SAD"/>
    <property type="match status" value="1"/>
</dbReference>
<dbReference type="HAMAP" id="MF_00036_B">
    <property type="entry name" value="Ala_tRNA_synth_B"/>
    <property type="match status" value="1"/>
</dbReference>
<dbReference type="InterPro" id="IPR018165">
    <property type="entry name" value="Ala-tRNA-synth_IIc_core"/>
</dbReference>
<dbReference type="GO" id="GO:0004813">
    <property type="term" value="F:alanine-tRNA ligase activity"/>
    <property type="evidence" value="ECO:0007669"/>
    <property type="project" value="UniProtKB-UniRule"/>
</dbReference>
<dbReference type="Gene3D" id="3.30.930.10">
    <property type="entry name" value="Bira Bifunctional Protein, Domain 2"/>
    <property type="match status" value="1"/>
</dbReference>
<dbReference type="InterPro" id="IPR018163">
    <property type="entry name" value="Thr/Ala-tRNA-synth_IIc_edit"/>
</dbReference>
<dbReference type="GO" id="GO:0005524">
    <property type="term" value="F:ATP binding"/>
    <property type="evidence" value="ECO:0007669"/>
    <property type="project" value="UniProtKB-UniRule"/>
</dbReference>
<organism evidence="14 15">
    <name type="scientific">Haoranjiania flava</name>
    <dbReference type="NCBI Taxonomy" id="1856322"/>
    <lineage>
        <taxon>Bacteria</taxon>
        <taxon>Pseudomonadati</taxon>
        <taxon>Bacteroidota</taxon>
        <taxon>Chitinophagia</taxon>
        <taxon>Chitinophagales</taxon>
        <taxon>Chitinophagaceae</taxon>
        <taxon>Haoranjiania</taxon>
    </lineage>
</organism>
<dbReference type="SUPFAM" id="SSF50447">
    <property type="entry name" value="Translation proteins"/>
    <property type="match status" value="1"/>
</dbReference>
<feature type="binding site" evidence="11">
    <location>
        <position position="676"/>
    </location>
    <ligand>
        <name>Zn(2+)</name>
        <dbReference type="ChEBI" id="CHEBI:29105"/>
    </ligand>
</feature>
<sequence>MTSSEIRQQFLDFFKSKEHHIVPSAPIVVKNDPTLLFTNAGMNQFKDYFLGNRKPAYPRVADTQKCLRVSGKHNDLEEVGVDTYHHTMFEMLGNWSFGDPGNPQAGYFKKEAIAWSWELLTKVFKIDKDRLYVSVFEGDEKEGLPFDEEAYNEWKNWIAEDRIIRGKKKDNFWEMGDTGPCGPCSEIHVDCRTEEERKSMEGKTLVNADHPQVIEIWNNVFMEFNRLKDGTLQKLPARHVDTGMGFERLVRVLQSKTSNYDTDVFTGTIKAIGKIVDKEYDNDDSKTSVAFRVISDHIRAICFTIADGQLPSNTGAGYVVRRILRRAVRYYYSYLDYKQPLLYQLVLFIAGQFQHVFPELKNQQDFVAKVIKEEEEAFLRTLEKGLKRIDDIISKAGSAEIIGGKEAFELYDTYGFPIDLTRLIATENNLAVDETGFEAEMQQQKNRSRQATAIDAGDWTVVNEAERSSFVGYDRLSVQTRIIKYRKVKAKNKEQYQVVLEATPFYAESGGQAGDRGVLKAGDESIYVTDTKKENDLIIHFTDKLFTDMSAEIRAEVSADKRLHTAYNHTATHLLHAALKQVLGNHVNQKGSLVNEEVLRFDVSHFAKISDQELDAITDIVNKKIRENLSVVIEEKSKESALESGAMALFGEKYGDIVRVVTIGGIFSIELCGGTHVHHTGEIGTFVITSETAVAAGVRRIEALTGAAAVRFCTQKMHESKAITEILKTKDPVKSVEKLIEDKAALEKKIEAYEAREMAAVSKELASKVEIVNGVNFVGQQIEASSAEALKKICFDMKPLLKENYLVVLTANIAGKAAVAVLLDEKLAEEKSLDAGKIIKQQIAPLIKGGGGGQKALATAGGHDVTNLAKVIETVKALL</sequence>
<dbReference type="CDD" id="cd00673">
    <property type="entry name" value="AlaRS_core"/>
    <property type="match status" value="1"/>
</dbReference>
<comment type="caution">
    <text evidence="14">The sequence shown here is derived from an EMBL/GenBank/DDBJ whole genome shotgun (WGS) entry which is preliminary data.</text>
</comment>
<comment type="domain">
    <text evidence="11">Consists of three domains; the N-terminal catalytic domain, the editing domain and the C-terminal C-Ala domain. The editing domain removes incorrectly charged amino acids, while the C-Ala domain, along with tRNA(Ala), serves as a bridge to cooperatively bring together the editing and aminoacylation centers thus stimulating deacylation of misacylated tRNAs.</text>
</comment>
<evidence type="ECO:0000256" key="10">
    <source>
        <dbReference type="ARBA" id="ARBA00023146"/>
    </source>
</evidence>
<dbReference type="PROSITE" id="PS50860">
    <property type="entry name" value="AA_TRNA_LIGASE_II_ALA"/>
    <property type="match status" value="1"/>
</dbReference>
<dbReference type="InterPro" id="IPR018162">
    <property type="entry name" value="Ala-tRNA-ligase_IIc_anticod-bd"/>
</dbReference>
<dbReference type="Pfam" id="PF07973">
    <property type="entry name" value="tRNA_SAD"/>
    <property type="match status" value="1"/>
</dbReference>
<gene>
    <name evidence="11 14" type="primary">alaS</name>
    <name evidence="14" type="ORF">OD355_06360</name>
</gene>
<dbReference type="Gene3D" id="3.30.54.20">
    <property type="match status" value="1"/>
</dbReference>
<dbReference type="InterPro" id="IPR012947">
    <property type="entry name" value="tRNA_SAD"/>
</dbReference>
<dbReference type="PANTHER" id="PTHR11777:SF9">
    <property type="entry name" value="ALANINE--TRNA LIGASE, CYTOPLASMIC"/>
    <property type="match status" value="1"/>
</dbReference>